<dbReference type="OrthoDB" id="5874910at2759"/>
<dbReference type="OMA" id="LMVEYCT"/>
<dbReference type="Pfam" id="PF00188">
    <property type="entry name" value="CAP"/>
    <property type="match status" value="1"/>
</dbReference>
<evidence type="ECO:0000256" key="1">
    <source>
        <dbReference type="SAM" id="SignalP"/>
    </source>
</evidence>
<organism evidence="5">
    <name type="scientific">Angiostrongylus costaricensis</name>
    <name type="common">Nematode worm</name>
    <dbReference type="NCBI Taxonomy" id="334426"/>
    <lineage>
        <taxon>Eukaryota</taxon>
        <taxon>Metazoa</taxon>
        <taxon>Ecdysozoa</taxon>
        <taxon>Nematoda</taxon>
        <taxon>Chromadorea</taxon>
        <taxon>Rhabditida</taxon>
        <taxon>Rhabditina</taxon>
        <taxon>Rhabditomorpha</taxon>
        <taxon>Strongyloidea</taxon>
        <taxon>Metastrongylidae</taxon>
        <taxon>Angiostrongylus</taxon>
    </lineage>
</organism>
<feature type="domain" description="SCP" evidence="2">
    <location>
        <begin position="37"/>
        <end position="187"/>
    </location>
</feature>
<gene>
    <name evidence="3" type="ORF">ACOC_LOCUS4127</name>
</gene>
<dbReference type="InterPro" id="IPR035940">
    <property type="entry name" value="CAP_sf"/>
</dbReference>
<reference evidence="5" key="1">
    <citation type="submission" date="2017-02" db="UniProtKB">
        <authorList>
            <consortium name="WormBaseParasite"/>
        </authorList>
    </citation>
    <scope>IDENTIFICATION</scope>
</reference>
<keyword evidence="4" id="KW-1185">Reference proteome</keyword>
<accession>A0A0R3PIE9</accession>
<dbReference type="InterPro" id="IPR014044">
    <property type="entry name" value="CAP_dom"/>
</dbReference>
<evidence type="ECO:0000313" key="5">
    <source>
        <dbReference type="WBParaSite" id="ACOC_0000412601-mRNA-1"/>
    </source>
</evidence>
<evidence type="ECO:0000259" key="2">
    <source>
        <dbReference type="SMART" id="SM00198"/>
    </source>
</evidence>
<name>A0A0R3PIE9_ANGCS</name>
<keyword evidence="1" id="KW-0732">Signal</keyword>
<protein>
    <submittedName>
        <fullName evidence="5">SCP domain-containing protein</fullName>
    </submittedName>
</protein>
<dbReference type="SMART" id="SM00198">
    <property type="entry name" value="SCP"/>
    <property type="match status" value="1"/>
</dbReference>
<feature type="signal peptide" evidence="1">
    <location>
        <begin position="1"/>
        <end position="19"/>
    </location>
</feature>
<proteinExistence type="predicted"/>
<reference evidence="3 4" key="2">
    <citation type="submission" date="2018-11" db="EMBL/GenBank/DDBJ databases">
        <authorList>
            <consortium name="Pathogen Informatics"/>
        </authorList>
    </citation>
    <scope>NUCLEOTIDE SEQUENCE [LARGE SCALE GENOMIC DNA]</scope>
    <source>
        <strain evidence="3 4">Costa Rica</strain>
    </source>
</reference>
<dbReference type="AlphaFoldDB" id="A0A0R3PIE9"/>
<dbReference type="EMBL" id="UYYA01002105">
    <property type="protein sequence ID" value="VDM55712.1"/>
    <property type="molecule type" value="Genomic_DNA"/>
</dbReference>
<feature type="chain" id="PRO_5043130136" evidence="1">
    <location>
        <begin position="20"/>
        <end position="224"/>
    </location>
</feature>
<dbReference type="Proteomes" id="UP000267027">
    <property type="component" value="Unassembled WGS sequence"/>
</dbReference>
<evidence type="ECO:0000313" key="4">
    <source>
        <dbReference type="Proteomes" id="UP000267027"/>
    </source>
</evidence>
<dbReference type="SUPFAM" id="SSF55797">
    <property type="entry name" value="PR-1-like"/>
    <property type="match status" value="1"/>
</dbReference>
<sequence>MFRASFLVLFSALLRNVLSGGRFEAPFGCQGLILSDQNRTGALNLLNRIGSSVALGQFQAQNFLSSASDMRKLTWSCNLERLAQTAVNNCPQNPPPLGGPNGRNYRLYGPASSAFERQFPIQAALLDWSEISNLLWPANNVFDGNEALRPFANMIRARTVSVGCSGAMCMGSSAAACVFSAPSLVARGLARNAEHAGENAPPAARMDLMVEYCTFSITVLFLSV</sequence>
<dbReference type="CDD" id="cd05380">
    <property type="entry name" value="CAP_euk"/>
    <property type="match status" value="1"/>
</dbReference>
<dbReference type="Gene3D" id="3.40.33.10">
    <property type="entry name" value="CAP"/>
    <property type="match status" value="1"/>
</dbReference>
<evidence type="ECO:0000313" key="3">
    <source>
        <dbReference type="EMBL" id="VDM55712.1"/>
    </source>
</evidence>
<dbReference type="WBParaSite" id="ACOC_0000412601-mRNA-1">
    <property type="protein sequence ID" value="ACOC_0000412601-mRNA-1"/>
    <property type="gene ID" value="ACOC_0000412601"/>
</dbReference>